<dbReference type="EMBL" id="FLUL01000001">
    <property type="protein sequence ID" value="SBV92515.1"/>
    <property type="molecule type" value="Genomic_DNA"/>
</dbReference>
<feature type="chain" id="PRO_5012826647" description="Lipoprotein" evidence="1">
    <location>
        <begin position="23"/>
        <end position="176"/>
    </location>
</feature>
<gene>
    <name evidence="2" type="ORF">KL86DYS2_10376</name>
</gene>
<name>A0A212J002_9BACT</name>
<keyword evidence="1" id="KW-0732">Signal</keyword>
<dbReference type="PROSITE" id="PS51257">
    <property type="entry name" value="PROKAR_LIPOPROTEIN"/>
    <property type="match status" value="1"/>
</dbReference>
<evidence type="ECO:0000256" key="1">
    <source>
        <dbReference type="SAM" id="SignalP"/>
    </source>
</evidence>
<reference evidence="2" key="1">
    <citation type="submission" date="2016-04" db="EMBL/GenBank/DDBJ databases">
        <authorList>
            <person name="Evans L.H."/>
            <person name="Alamgir A."/>
            <person name="Owens N."/>
            <person name="Weber N.D."/>
            <person name="Virtaneva K."/>
            <person name="Barbian K."/>
            <person name="Babar A."/>
            <person name="Rosenke K."/>
        </authorList>
    </citation>
    <scope>NUCLEOTIDE SEQUENCE</scope>
    <source>
        <strain evidence="2">86-2</strain>
    </source>
</reference>
<sequence>MKYLIILLFSMLFLLACNNKTASGTRCNNGNLDSIKVYYYNYSFISPLNMKCSDIKNSKSMPLENSTSDYEGVISKVIEDCNVLMDIEKEIQQQQPRNFIASKDARILCILYHKDGTTSELCLCQDSDVKYIYINGVLQNFNFPLVYLIKKNSGYYEWFTEKEKLGFEELNYCEHF</sequence>
<organism evidence="2">
    <name type="scientific">uncultured Dysgonomonas sp</name>
    <dbReference type="NCBI Taxonomy" id="206096"/>
    <lineage>
        <taxon>Bacteria</taxon>
        <taxon>Pseudomonadati</taxon>
        <taxon>Bacteroidota</taxon>
        <taxon>Bacteroidia</taxon>
        <taxon>Bacteroidales</taxon>
        <taxon>Dysgonomonadaceae</taxon>
        <taxon>Dysgonomonas</taxon>
        <taxon>environmental samples</taxon>
    </lineage>
</organism>
<protein>
    <recommendedName>
        <fullName evidence="3">Lipoprotein</fullName>
    </recommendedName>
</protein>
<proteinExistence type="predicted"/>
<evidence type="ECO:0000313" key="2">
    <source>
        <dbReference type="EMBL" id="SBV92515.1"/>
    </source>
</evidence>
<dbReference type="AlphaFoldDB" id="A0A212J002"/>
<feature type="signal peptide" evidence="1">
    <location>
        <begin position="1"/>
        <end position="22"/>
    </location>
</feature>
<accession>A0A212J002</accession>
<evidence type="ECO:0008006" key="3">
    <source>
        <dbReference type="Google" id="ProtNLM"/>
    </source>
</evidence>